<evidence type="ECO:0000256" key="8">
    <source>
        <dbReference type="RuleBase" id="RU362119"/>
    </source>
</evidence>
<evidence type="ECO:0000256" key="4">
    <source>
        <dbReference type="ARBA" id="ARBA00022723"/>
    </source>
</evidence>
<dbReference type="Proteomes" id="UP000076858">
    <property type="component" value="Unassembled WGS sequence"/>
</dbReference>
<comment type="catalytic activity">
    <reaction evidence="1">
        <text>a ribonucleoside 5'-phosphate + H2O = a ribonucleoside + phosphate</text>
        <dbReference type="Rhea" id="RHEA:12484"/>
        <dbReference type="ChEBI" id="CHEBI:15377"/>
        <dbReference type="ChEBI" id="CHEBI:18254"/>
        <dbReference type="ChEBI" id="CHEBI:43474"/>
        <dbReference type="ChEBI" id="CHEBI:58043"/>
        <dbReference type="EC" id="3.1.3.5"/>
    </reaction>
</comment>
<keyword evidence="5 8" id="KW-0732">Signal</keyword>
<feature type="domain" description="Calcineurin-like phosphoesterase" evidence="9">
    <location>
        <begin position="29"/>
        <end position="244"/>
    </location>
</feature>
<dbReference type="Pfam" id="PF02872">
    <property type="entry name" value="5_nucleotid_C"/>
    <property type="match status" value="1"/>
</dbReference>
<dbReference type="PANTHER" id="PTHR11575">
    <property type="entry name" value="5'-NUCLEOTIDASE-RELATED"/>
    <property type="match status" value="1"/>
</dbReference>
<dbReference type="InterPro" id="IPR036907">
    <property type="entry name" value="5'-Nucleotdase_C_sf"/>
</dbReference>
<dbReference type="PANTHER" id="PTHR11575:SF24">
    <property type="entry name" value="5'-NUCLEOTIDASE"/>
    <property type="match status" value="1"/>
</dbReference>
<feature type="chain" id="PRO_5007748213" description="5'-nucleotidase" evidence="8">
    <location>
        <begin position="20"/>
        <end position="645"/>
    </location>
</feature>
<proteinExistence type="inferred from homology"/>
<dbReference type="Gene3D" id="3.90.780.10">
    <property type="entry name" value="5'-Nucleotidase, C-terminal domain"/>
    <property type="match status" value="1"/>
</dbReference>
<evidence type="ECO:0000259" key="10">
    <source>
        <dbReference type="Pfam" id="PF02872"/>
    </source>
</evidence>
<dbReference type="CDD" id="cd07409">
    <property type="entry name" value="MPP_CD73_N"/>
    <property type="match status" value="1"/>
</dbReference>
<dbReference type="EMBL" id="LRGB01001361">
    <property type="protein sequence ID" value="KZS12494.1"/>
    <property type="molecule type" value="Genomic_DNA"/>
</dbReference>
<reference evidence="11 12" key="1">
    <citation type="submission" date="2016-03" db="EMBL/GenBank/DDBJ databases">
        <title>EvidentialGene: Evidence-directed Construction of Genes on Genomes.</title>
        <authorList>
            <person name="Gilbert D.G."/>
            <person name="Choi J.-H."/>
            <person name="Mockaitis K."/>
            <person name="Colbourne J."/>
            <person name="Pfrender M."/>
        </authorList>
    </citation>
    <scope>NUCLEOTIDE SEQUENCE [LARGE SCALE GENOMIC DNA]</scope>
    <source>
        <strain evidence="11 12">Xinb3</strain>
        <tissue evidence="11">Complete organism</tissue>
    </source>
</reference>
<dbReference type="SUPFAM" id="SSF56300">
    <property type="entry name" value="Metallo-dependent phosphatases"/>
    <property type="match status" value="1"/>
</dbReference>
<dbReference type="EC" id="3.1.3.5" evidence="3"/>
<dbReference type="GO" id="GO:0008253">
    <property type="term" value="F:5'-nucleotidase activity"/>
    <property type="evidence" value="ECO:0007669"/>
    <property type="project" value="UniProtKB-EC"/>
</dbReference>
<dbReference type="GO" id="GO:0000166">
    <property type="term" value="F:nucleotide binding"/>
    <property type="evidence" value="ECO:0007669"/>
    <property type="project" value="UniProtKB-KW"/>
</dbReference>
<dbReference type="FunFam" id="3.90.780.10:FF:000001">
    <property type="entry name" value="NT5E isoform 3"/>
    <property type="match status" value="1"/>
</dbReference>
<comment type="caution">
    <text evidence="11">The sequence shown here is derived from an EMBL/GenBank/DDBJ whole genome shotgun (WGS) entry which is preliminary data.</text>
</comment>
<dbReference type="InterPro" id="IPR004843">
    <property type="entry name" value="Calcineurin-like_PHP"/>
</dbReference>
<dbReference type="InterPro" id="IPR029052">
    <property type="entry name" value="Metallo-depent_PP-like"/>
</dbReference>
<dbReference type="InterPro" id="IPR008334">
    <property type="entry name" value="5'-Nucleotdase_C"/>
</dbReference>
<keyword evidence="12" id="KW-1185">Reference proteome</keyword>
<comment type="similarity">
    <text evidence="2 8">Belongs to the 5'-nucleotidase family.</text>
</comment>
<dbReference type="GO" id="GO:0046872">
    <property type="term" value="F:metal ion binding"/>
    <property type="evidence" value="ECO:0007669"/>
    <property type="project" value="UniProtKB-KW"/>
</dbReference>
<dbReference type="FunFam" id="3.60.21.10:FF:000020">
    <property type="entry name" value="NT5E isoform 4"/>
    <property type="match status" value="1"/>
</dbReference>
<evidence type="ECO:0000256" key="7">
    <source>
        <dbReference type="ARBA" id="ARBA00022801"/>
    </source>
</evidence>
<name>A0A164VNH2_9CRUS</name>
<feature type="domain" description="5'-Nucleotidase C-terminal" evidence="10">
    <location>
        <begin position="339"/>
        <end position="517"/>
    </location>
</feature>
<evidence type="ECO:0000256" key="2">
    <source>
        <dbReference type="ARBA" id="ARBA00006654"/>
    </source>
</evidence>
<evidence type="ECO:0000256" key="5">
    <source>
        <dbReference type="ARBA" id="ARBA00022729"/>
    </source>
</evidence>
<evidence type="ECO:0000256" key="3">
    <source>
        <dbReference type="ARBA" id="ARBA00012643"/>
    </source>
</evidence>
<organism evidence="11 12">
    <name type="scientific">Daphnia magna</name>
    <dbReference type="NCBI Taxonomy" id="35525"/>
    <lineage>
        <taxon>Eukaryota</taxon>
        <taxon>Metazoa</taxon>
        <taxon>Ecdysozoa</taxon>
        <taxon>Arthropoda</taxon>
        <taxon>Crustacea</taxon>
        <taxon>Branchiopoda</taxon>
        <taxon>Diplostraca</taxon>
        <taxon>Cladocera</taxon>
        <taxon>Anomopoda</taxon>
        <taxon>Daphniidae</taxon>
        <taxon>Daphnia</taxon>
    </lineage>
</organism>
<evidence type="ECO:0000259" key="9">
    <source>
        <dbReference type="Pfam" id="PF00149"/>
    </source>
</evidence>
<evidence type="ECO:0000256" key="6">
    <source>
        <dbReference type="ARBA" id="ARBA00022741"/>
    </source>
</evidence>
<evidence type="ECO:0000313" key="11">
    <source>
        <dbReference type="EMBL" id="KZS12494.1"/>
    </source>
</evidence>
<evidence type="ECO:0000313" key="12">
    <source>
        <dbReference type="Proteomes" id="UP000076858"/>
    </source>
</evidence>
<feature type="signal peptide" evidence="8">
    <location>
        <begin position="1"/>
        <end position="19"/>
    </location>
</feature>
<dbReference type="SUPFAM" id="SSF55816">
    <property type="entry name" value="5'-nucleotidase (syn. UDP-sugar hydrolase), C-terminal domain"/>
    <property type="match status" value="1"/>
</dbReference>
<dbReference type="Pfam" id="PF00149">
    <property type="entry name" value="Metallophos"/>
    <property type="match status" value="1"/>
</dbReference>
<evidence type="ECO:0000256" key="1">
    <source>
        <dbReference type="ARBA" id="ARBA00000815"/>
    </source>
</evidence>
<gene>
    <name evidence="11" type="ORF">APZ42_022612</name>
</gene>
<dbReference type="OrthoDB" id="5945798at2759"/>
<dbReference type="PRINTS" id="PR01607">
    <property type="entry name" value="APYRASEFAMLY"/>
</dbReference>
<dbReference type="GO" id="GO:0006196">
    <property type="term" value="P:AMP catabolic process"/>
    <property type="evidence" value="ECO:0007669"/>
    <property type="project" value="TreeGrafter"/>
</dbReference>
<dbReference type="STRING" id="35525.A0A164VNH2"/>
<protein>
    <recommendedName>
        <fullName evidence="3">5'-nucleotidase</fullName>
        <ecNumber evidence="3">3.1.3.5</ecNumber>
    </recommendedName>
</protein>
<keyword evidence="6 8" id="KW-0547">Nucleotide-binding</keyword>
<accession>A0A164VNH2</accession>
<dbReference type="GO" id="GO:0005886">
    <property type="term" value="C:plasma membrane"/>
    <property type="evidence" value="ECO:0007669"/>
    <property type="project" value="TreeGrafter"/>
</dbReference>
<keyword evidence="7 8" id="KW-0378">Hydrolase</keyword>
<keyword evidence="4" id="KW-0479">Metal-binding</keyword>
<dbReference type="InterPro" id="IPR006179">
    <property type="entry name" value="5_nucleotidase/apyrase"/>
</dbReference>
<dbReference type="Gene3D" id="3.60.21.10">
    <property type="match status" value="1"/>
</dbReference>
<dbReference type="AlphaFoldDB" id="A0A164VNH2"/>
<sequence length="645" mass="70518">MATLLCLWMLLASVLRATSTPLPADPFNLTILHINDIHCRFEEANKFGGTCTAQDSANGKCFGGYARLVHQARHIRTQHPNTIFLSAGDFFQGTIWYTIHKWKAVSRFGNMLNLTAMSLGNHEFDDGVDGLLPFVEAANHPVIAANVDTSGEPRLDGKIPKSKVVEIDGRRIGIIGYLTRETQFISSPEGVKIVDEVEGVRQEAERLKKDGVNILIAVGHAGFPKDLQIAEHVPDIDVVVGGHTNTFLWNGPAPSTEEPQGSYPTLVTQPSGRTVPVVQAFAFGKYLGNLMVTFNDDGEVIATAGLPILMDKTIPRDPQVVQQLIPYREEVDALSEQEVGKTLVFLDGTRISCRMFECNLGNFIADAYVHLFTKFAGPGQWSKVGIALVNSGAIRSSIDERARNGSITYGNLLTVAPFPNTVDVIKINGHTLKKMLEFSVQDYDRFALDPSGGFLQVSGINVVYDVTRPKGDRVVELLARCNNCRMPAYHPVEPEAVYEVAVSSYLAGGGDGYALLKGNIIEHTLTGMLDADTIISYMGKMTPITVGLERRIVFVNGTFISPCNQMLEEGTSTSGVATSVPTVSMTASLWLNFRPFLLREELVISAVTVSLSCWKLAMMSLLATTLQTLSMERRALPPALNELRK</sequence>